<accession>A0A2A6CKV4</accession>
<dbReference type="GO" id="GO:0016020">
    <property type="term" value="C:membrane"/>
    <property type="evidence" value="ECO:0007669"/>
    <property type="project" value="UniProtKB-SubCell"/>
</dbReference>
<evidence type="ECO:0000256" key="1">
    <source>
        <dbReference type="ARBA" id="ARBA00004141"/>
    </source>
</evidence>
<evidence type="ECO:0000313" key="7">
    <source>
        <dbReference type="Proteomes" id="UP000005239"/>
    </source>
</evidence>
<dbReference type="PANTHER" id="PTHR22945">
    <property type="entry name" value="SERPENTINE RECEPTOR, CLASS D DELTA"/>
    <property type="match status" value="1"/>
</dbReference>
<sequence>MNSSFATLSHGDVAHLVLNSMLDTCAIVCNVLLITAIVKSTPTILQNYAVLLLFIATMDCSAALMSLMSTAIIENIEGAIIYIHIGPCRLIHYNVCNAALADLAWISDSNYCAFACLQPSRPQLEWLESCHTKSLRDCSVTNPPVANCFPSPPKTSLLEHPELIGRYFSVYNLTAESQLSFENGLPRATIFYIEAVFLVASPILFVLRRKLLQNIRTLTVSSEKSQHQMILRSLTIQMCLPLSFSISFAFWIVDFLGIYRLKILQRSIMPIASIFSVVSPIIIIYYLPPYRKFVFICTQRLEM</sequence>
<name>A0A2A6CKV4_PRIPA</name>
<accession>A0A8R1UV89</accession>
<dbReference type="InterPro" id="IPR050920">
    <property type="entry name" value="Nematode_rcpt-like_delta"/>
</dbReference>
<evidence type="ECO:0000256" key="2">
    <source>
        <dbReference type="ARBA" id="ARBA00009166"/>
    </source>
</evidence>
<dbReference type="AlphaFoldDB" id="A0A2A6CKV4"/>
<dbReference type="Pfam" id="PF10317">
    <property type="entry name" value="7TM_GPCR_Srd"/>
    <property type="match status" value="2"/>
</dbReference>
<dbReference type="Proteomes" id="UP000005239">
    <property type="component" value="Unassembled WGS sequence"/>
</dbReference>
<evidence type="ECO:0000256" key="5">
    <source>
        <dbReference type="ARBA" id="ARBA00023136"/>
    </source>
</evidence>
<dbReference type="EnsemblMetazoa" id="PPA41675.1">
    <property type="protein sequence ID" value="PPA41675.1"/>
    <property type="gene ID" value="WBGene00280044"/>
</dbReference>
<keyword evidence="7" id="KW-1185">Reference proteome</keyword>
<evidence type="ECO:0000256" key="3">
    <source>
        <dbReference type="ARBA" id="ARBA00022692"/>
    </source>
</evidence>
<organism evidence="6 7">
    <name type="scientific">Pristionchus pacificus</name>
    <name type="common">Parasitic nematode worm</name>
    <dbReference type="NCBI Taxonomy" id="54126"/>
    <lineage>
        <taxon>Eukaryota</taxon>
        <taxon>Metazoa</taxon>
        <taxon>Ecdysozoa</taxon>
        <taxon>Nematoda</taxon>
        <taxon>Chromadorea</taxon>
        <taxon>Rhabditida</taxon>
        <taxon>Rhabditina</taxon>
        <taxon>Diplogasteromorpha</taxon>
        <taxon>Diplogasteroidea</taxon>
        <taxon>Neodiplogasteridae</taxon>
        <taxon>Pristionchus</taxon>
    </lineage>
</organism>
<proteinExistence type="inferred from homology"/>
<comment type="similarity">
    <text evidence="2">Belongs to the nematode receptor-like protein srd family.</text>
</comment>
<reference evidence="6" key="2">
    <citation type="submission" date="2022-06" db="UniProtKB">
        <authorList>
            <consortium name="EnsemblMetazoa"/>
        </authorList>
    </citation>
    <scope>IDENTIFICATION</scope>
    <source>
        <strain evidence="6">PS312</strain>
    </source>
</reference>
<protein>
    <submittedName>
        <fullName evidence="6">G protein-coupled receptor</fullName>
    </submittedName>
</protein>
<gene>
    <name evidence="6" type="primary">WBGene00280044</name>
</gene>
<reference evidence="7" key="1">
    <citation type="journal article" date="2008" name="Nat. Genet.">
        <title>The Pristionchus pacificus genome provides a unique perspective on nematode lifestyle and parasitism.</title>
        <authorList>
            <person name="Dieterich C."/>
            <person name="Clifton S.W."/>
            <person name="Schuster L.N."/>
            <person name="Chinwalla A."/>
            <person name="Delehaunty K."/>
            <person name="Dinkelacker I."/>
            <person name="Fulton L."/>
            <person name="Fulton R."/>
            <person name="Godfrey J."/>
            <person name="Minx P."/>
            <person name="Mitreva M."/>
            <person name="Roeseler W."/>
            <person name="Tian H."/>
            <person name="Witte H."/>
            <person name="Yang S.P."/>
            <person name="Wilson R.K."/>
            <person name="Sommer R.J."/>
        </authorList>
    </citation>
    <scope>NUCLEOTIDE SEQUENCE [LARGE SCALE GENOMIC DNA]</scope>
    <source>
        <strain evidence="7">PS312</strain>
    </source>
</reference>
<keyword evidence="3" id="KW-0812">Transmembrane</keyword>
<keyword evidence="5" id="KW-0472">Membrane</keyword>
<comment type="subcellular location">
    <subcellularLocation>
        <location evidence="1">Membrane</location>
        <topology evidence="1">Multi-pass membrane protein</topology>
    </subcellularLocation>
</comment>
<dbReference type="PANTHER" id="PTHR22945:SF40">
    <property type="entry name" value="SERPENTINE RECEPTOR, CLASS D (DELTA)-RELATED"/>
    <property type="match status" value="1"/>
</dbReference>
<keyword evidence="4" id="KW-1133">Transmembrane helix</keyword>
<dbReference type="InterPro" id="IPR019421">
    <property type="entry name" value="7TM_GPCR_serpentine_rcpt_Srd"/>
</dbReference>
<evidence type="ECO:0000256" key="4">
    <source>
        <dbReference type="ARBA" id="ARBA00022989"/>
    </source>
</evidence>
<evidence type="ECO:0000313" key="6">
    <source>
        <dbReference type="EnsemblMetazoa" id="PPA41675.1"/>
    </source>
</evidence>